<evidence type="ECO:0000313" key="3">
    <source>
        <dbReference type="Proteomes" id="UP000199427"/>
    </source>
</evidence>
<protein>
    <submittedName>
        <fullName evidence="2">Uncharacterized protein</fullName>
    </submittedName>
</protein>
<proteinExistence type="predicted"/>
<evidence type="ECO:0000313" key="2">
    <source>
        <dbReference type="EMBL" id="SEQ51735.1"/>
    </source>
</evidence>
<evidence type="ECO:0000256" key="1">
    <source>
        <dbReference type="SAM" id="Phobius"/>
    </source>
</evidence>
<keyword evidence="1" id="KW-0472">Membrane</keyword>
<dbReference type="OrthoDB" id="2970069at2"/>
<keyword evidence="3" id="KW-1185">Reference proteome</keyword>
<dbReference type="Proteomes" id="UP000199427">
    <property type="component" value="Unassembled WGS sequence"/>
</dbReference>
<keyword evidence="1" id="KW-0812">Transmembrane</keyword>
<organism evidence="2 3">
    <name type="scientific">Piscibacillus halophilus</name>
    <dbReference type="NCBI Taxonomy" id="571933"/>
    <lineage>
        <taxon>Bacteria</taxon>
        <taxon>Bacillati</taxon>
        <taxon>Bacillota</taxon>
        <taxon>Bacilli</taxon>
        <taxon>Bacillales</taxon>
        <taxon>Bacillaceae</taxon>
        <taxon>Piscibacillus</taxon>
    </lineage>
</organism>
<gene>
    <name evidence="2" type="ORF">SAMN05216362_11613</name>
</gene>
<name>A0A1H9GNP8_9BACI</name>
<feature type="transmembrane region" description="Helical" evidence="1">
    <location>
        <begin position="59"/>
        <end position="81"/>
    </location>
</feature>
<accession>A0A1H9GNP8</accession>
<dbReference type="AlphaFoldDB" id="A0A1H9GNP8"/>
<keyword evidence="1" id="KW-1133">Transmembrane helix</keyword>
<feature type="transmembrane region" description="Helical" evidence="1">
    <location>
        <begin position="32"/>
        <end position="52"/>
    </location>
</feature>
<dbReference type="EMBL" id="FOES01000016">
    <property type="protein sequence ID" value="SEQ51735.1"/>
    <property type="molecule type" value="Genomic_DNA"/>
</dbReference>
<dbReference type="RefSeq" id="WP_091773620.1">
    <property type="nucleotide sequence ID" value="NZ_CAESCL010000001.1"/>
</dbReference>
<sequence>MIYLFILIGFFVVSLLIHYIQNGLNLSRDYNFYIFGSVLILSVLAFLFGYFLDFKYHLFFMGYGALFFIGSLISLAVSYWYNELS</sequence>
<reference evidence="2 3" key="1">
    <citation type="submission" date="2016-10" db="EMBL/GenBank/DDBJ databases">
        <authorList>
            <person name="de Groot N.N."/>
        </authorList>
    </citation>
    <scope>NUCLEOTIDE SEQUENCE [LARGE SCALE GENOMIC DNA]</scope>
    <source>
        <strain evidence="2 3">DSM 21633</strain>
    </source>
</reference>